<dbReference type="EMBL" id="NAJL01000039">
    <property type="protein sequence ID" value="TKA24982.1"/>
    <property type="molecule type" value="Genomic_DNA"/>
</dbReference>
<dbReference type="AlphaFoldDB" id="A0A4U0TST5"/>
<dbReference type="OrthoDB" id="5234213at2759"/>
<feature type="compositionally biased region" description="Basic and acidic residues" evidence="1">
    <location>
        <begin position="83"/>
        <end position="105"/>
    </location>
</feature>
<reference evidence="2 3" key="1">
    <citation type="submission" date="2017-03" db="EMBL/GenBank/DDBJ databases">
        <title>Genomes of endolithic fungi from Antarctica.</title>
        <authorList>
            <person name="Coleine C."/>
            <person name="Masonjones S."/>
            <person name="Stajich J.E."/>
        </authorList>
    </citation>
    <scope>NUCLEOTIDE SEQUENCE [LARGE SCALE GENOMIC DNA]</scope>
    <source>
        <strain evidence="2 3">CCFEE 6315</strain>
    </source>
</reference>
<evidence type="ECO:0000256" key="1">
    <source>
        <dbReference type="SAM" id="MobiDB-lite"/>
    </source>
</evidence>
<keyword evidence="3" id="KW-1185">Reference proteome</keyword>
<evidence type="ECO:0000313" key="2">
    <source>
        <dbReference type="EMBL" id="TKA24982.1"/>
    </source>
</evidence>
<feature type="compositionally biased region" description="Basic and acidic residues" evidence="1">
    <location>
        <begin position="32"/>
        <end position="45"/>
    </location>
</feature>
<sequence>MPSDDKSLKQIAKEKNSTAPSQLGDPVSLKAETSDRQPTDLDKPNKAPNKTDQQDKSLKQIAQDKMDSGNPSQLGDPVSLKAETSHNEPTKDDRGALGTGRDEKTGQPLKSKM</sequence>
<comment type="caution">
    <text evidence="2">The sequence shown here is derived from an EMBL/GenBank/DDBJ whole genome shotgun (WGS) entry which is preliminary data.</text>
</comment>
<dbReference type="Proteomes" id="UP000308549">
    <property type="component" value="Unassembled WGS sequence"/>
</dbReference>
<evidence type="ECO:0000313" key="3">
    <source>
        <dbReference type="Proteomes" id="UP000308549"/>
    </source>
</evidence>
<feature type="compositionally biased region" description="Basic and acidic residues" evidence="1">
    <location>
        <begin position="52"/>
        <end position="67"/>
    </location>
</feature>
<proteinExistence type="predicted"/>
<name>A0A4U0TST5_9PEZI</name>
<gene>
    <name evidence="2" type="ORF">B0A50_06080</name>
</gene>
<feature type="region of interest" description="Disordered" evidence="1">
    <location>
        <begin position="1"/>
        <end position="113"/>
    </location>
</feature>
<protein>
    <submittedName>
        <fullName evidence="2">Uncharacterized protein</fullName>
    </submittedName>
</protein>
<organism evidence="2 3">
    <name type="scientific">Salinomyces thailandicus</name>
    <dbReference type="NCBI Taxonomy" id="706561"/>
    <lineage>
        <taxon>Eukaryota</taxon>
        <taxon>Fungi</taxon>
        <taxon>Dikarya</taxon>
        <taxon>Ascomycota</taxon>
        <taxon>Pezizomycotina</taxon>
        <taxon>Dothideomycetes</taxon>
        <taxon>Dothideomycetidae</taxon>
        <taxon>Mycosphaerellales</taxon>
        <taxon>Teratosphaeriaceae</taxon>
        <taxon>Salinomyces</taxon>
    </lineage>
</organism>
<accession>A0A4U0TST5</accession>
<feature type="compositionally biased region" description="Basic and acidic residues" evidence="1">
    <location>
        <begin position="1"/>
        <end position="16"/>
    </location>
</feature>